<dbReference type="GO" id="GO:0005783">
    <property type="term" value="C:endoplasmic reticulum"/>
    <property type="evidence" value="ECO:0007669"/>
    <property type="project" value="GOC"/>
</dbReference>
<feature type="compositionally biased region" description="Pro residues" evidence="6">
    <location>
        <begin position="580"/>
        <end position="601"/>
    </location>
</feature>
<evidence type="ECO:0000256" key="3">
    <source>
        <dbReference type="ARBA" id="ARBA00022692"/>
    </source>
</evidence>
<feature type="compositionally biased region" description="Low complexity" evidence="6">
    <location>
        <begin position="1012"/>
        <end position="1022"/>
    </location>
</feature>
<evidence type="ECO:0000256" key="4">
    <source>
        <dbReference type="ARBA" id="ARBA00022989"/>
    </source>
</evidence>
<keyword evidence="10" id="KW-1185">Reference proteome</keyword>
<dbReference type="GO" id="GO:0006890">
    <property type="term" value="P:retrograde vesicle-mediated transport, Golgi to endoplasmic reticulum"/>
    <property type="evidence" value="ECO:0007669"/>
    <property type="project" value="TreeGrafter"/>
</dbReference>
<feature type="region of interest" description="Disordered" evidence="6">
    <location>
        <begin position="536"/>
        <end position="627"/>
    </location>
</feature>
<gene>
    <name evidence="9" type="ORF">Dda_9207</name>
</gene>
<feature type="transmembrane region" description="Helical" evidence="7">
    <location>
        <begin position="173"/>
        <end position="198"/>
    </location>
</feature>
<feature type="compositionally biased region" description="Basic and acidic residues" evidence="6">
    <location>
        <begin position="1045"/>
        <end position="1058"/>
    </location>
</feature>
<feature type="compositionally biased region" description="Pro residues" evidence="6">
    <location>
        <begin position="994"/>
        <end position="1003"/>
    </location>
</feature>
<evidence type="ECO:0000313" key="9">
    <source>
        <dbReference type="EMBL" id="KAJ6256115.1"/>
    </source>
</evidence>
<proteinExistence type="inferred from homology"/>
<feature type="compositionally biased region" description="Low complexity" evidence="6">
    <location>
        <begin position="616"/>
        <end position="627"/>
    </location>
</feature>
<keyword evidence="5 7" id="KW-0472">Membrane</keyword>
<comment type="caution">
    <text evidence="9">The sequence shown here is derived from an EMBL/GenBank/DDBJ whole genome shotgun (WGS) entry which is preliminary data.</text>
</comment>
<keyword evidence="4 7" id="KW-1133">Transmembrane helix</keyword>
<dbReference type="InterPro" id="IPR004932">
    <property type="entry name" value="Rer1"/>
</dbReference>
<feature type="compositionally biased region" description="Basic and acidic residues" evidence="6">
    <location>
        <begin position="930"/>
        <end position="946"/>
    </location>
</feature>
<evidence type="ECO:0000313" key="10">
    <source>
        <dbReference type="Proteomes" id="UP001221413"/>
    </source>
</evidence>
<dbReference type="GO" id="GO:0008610">
    <property type="term" value="P:lipid biosynthetic process"/>
    <property type="evidence" value="ECO:0007669"/>
    <property type="project" value="InterPro"/>
</dbReference>
<comment type="similarity">
    <text evidence="2">Belongs to the RER1 family.</text>
</comment>
<dbReference type="GO" id="GO:0006621">
    <property type="term" value="P:protein retention in ER lumen"/>
    <property type="evidence" value="ECO:0007669"/>
    <property type="project" value="TreeGrafter"/>
</dbReference>
<evidence type="ECO:0000259" key="8">
    <source>
        <dbReference type="Pfam" id="PF04116"/>
    </source>
</evidence>
<feature type="transmembrane region" description="Helical" evidence="7">
    <location>
        <begin position="34"/>
        <end position="55"/>
    </location>
</feature>
<dbReference type="Pfam" id="PF03248">
    <property type="entry name" value="Rer1"/>
    <property type="match status" value="1"/>
</dbReference>
<evidence type="ECO:0000256" key="6">
    <source>
        <dbReference type="SAM" id="MobiDB-lite"/>
    </source>
</evidence>
<dbReference type="PANTHER" id="PTHR10743:SF0">
    <property type="entry name" value="PROTEIN RER1"/>
    <property type="match status" value="1"/>
</dbReference>
<feature type="compositionally biased region" description="Basic and acidic residues" evidence="6">
    <location>
        <begin position="549"/>
        <end position="560"/>
    </location>
</feature>
<comment type="subcellular location">
    <subcellularLocation>
        <location evidence="1">Membrane</location>
        <topology evidence="1">Multi-pass membrane protein</topology>
    </subcellularLocation>
</comment>
<dbReference type="InterPro" id="IPR006694">
    <property type="entry name" value="Fatty_acid_hydroxylase"/>
</dbReference>
<dbReference type="Pfam" id="PF04116">
    <property type="entry name" value="FA_hydroxylase"/>
    <property type="match status" value="1"/>
</dbReference>
<dbReference type="GO" id="GO:0005506">
    <property type="term" value="F:iron ion binding"/>
    <property type="evidence" value="ECO:0007669"/>
    <property type="project" value="InterPro"/>
</dbReference>
<evidence type="ECO:0000256" key="1">
    <source>
        <dbReference type="ARBA" id="ARBA00004141"/>
    </source>
</evidence>
<reference evidence="9" key="1">
    <citation type="submission" date="2023-01" db="EMBL/GenBank/DDBJ databases">
        <title>The chitinases involved in constricting ring structure development in the nematode-trapping fungus Drechslerella dactyloides.</title>
        <authorList>
            <person name="Wang R."/>
            <person name="Zhang L."/>
            <person name="Tang P."/>
            <person name="Li S."/>
            <person name="Liang L."/>
        </authorList>
    </citation>
    <scope>NUCLEOTIDE SEQUENCE</scope>
    <source>
        <strain evidence="9">YMF1.00031</strain>
    </source>
</reference>
<protein>
    <submittedName>
        <fullName evidence="9">Sphingolipid C4-hydroxylase</fullName>
    </submittedName>
</protein>
<feature type="transmembrane region" description="Helical" evidence="7">
    <location>
        <begin position="1262"/>
        <end position="1279"/>
    </location>
</feature>
<dbReference type="PANTHER" id="PTHR10743">
    <property type="entry name" value="PROTEIN RER1"/>
    <property type="match status" value="1"/>
</dbReference>
<name>A0AAD6IPQ0_DREDA</name>
<dbReference type="GO" id="GO:0000139">
    <property type="term" value="C:Golgi membrane"/>
    <property type="evidence" value="ECO:0007669"/>
    <property type="project" value="TreeGrafter"/>
</dbReference>
<evidence type="ECO:0000256" key="5">
    <source>
        <dbReference type="ARBA" id="ARBA00023136"/>
    </source>
</evidence>
<keyword evidence="3 7" id="KW-0812">Transmembrane</keyword>
<feature type="transmembrane region" description="Helical" evidence="7">
    <location>
        <begin position="1323"/>
        <end position="1343"/>
    </location>
</feature>
<feature type="compositionally biased region" description="Polar residues" evidence="6">
    <location>
        <begin position="1060"/>
        <end position="1070"/>
    </location>
</feature>
<feature type="region of interest" description="Disordered" evidence="6">
    <location>
        <begin position="1037"/>
        <end position="1099"/>
    </location>
</feature>
<feature type="transmembrane region" description="Helical" evidence="7">
    <location>
        <begin position="1236"/>
        <end position="1256"/>
    </location>
</feature>
<evidence type="ECO:0000256" key="2">
    <source>
        <dbReference type="ARBA" id="ARBA00006070"/>
    </source>
</evidence>
<feature type="transmembrane region" description="Helical" evidence="7">
    <location>
        <begin position="721"/>
        <end position="742"/>
    </location>
</feature>
<feature type="region of interest" description="Disordered" evidence="6">
    <location>
        <begin position="929"/>
        <end position="949"/>
    </location>
</feature>
<feature type="transmembrane region" description="Helical" evidence="7">
    <location>
        <begin position="1349"/>
        <end position="1367"/>
    </location>
</feature>
<sequence>MQSNSTGPISSFNPPIGEPSLQPATPLLPFISDPLLSCVAPIIVYWILSMTFHYIDQNELLEQYRIHTPEEVLKRNHVSRYEVIRDVVIQQIIQFAVGWILGYIEPQEMTGAEPWHIYRLSQTIGWSVNATFSLLGIDTQALTATASAYLQSHGSPLATLLANTDWRWKAAEALYWVGFPLLRLGFAIFILDTWQYFWHRLMHQVPFLYRTLHSRHHRLYVPYAFGALYNHPVEGLILDTLGAGLAFKVSDDHCGYKLPFDPLQLLFSNNAEYHDIHHQGWGIKHNFSQPFLICWDRWLGTIYTGGDAAERNRRTKERIHRQIELEASKKGQETVTPGLDEYAARRALPEEDDLEFIKTSTVTKSSTITKSSAEAPRRRRTRTITLADVAGKDMAESVKEAGEWVNGMVGNVSGAKSFPKAHRTIERLFSALSDVDFVRRTPRERITVCAVHDSPFRLHRRVQPDDASPYAVVIGNTYGSQTDTLLIVCRSSHTPPMPPSGEMVGHKRNLEVLAKAQDEQEGGDDDDSLERFLDEWDIPHGGDVAGGIDRTDGPHRRPSDADDDGPGRPKTWPPGHERPPPNTFPPPAWPPDHTPHPPESYFPPSSSIEPTPSGPLPFSLAPSSSASSLLPDEISTLCFTDSFGSTISTRTVTNPSTARTSDTDYISYKTVRADTTPTVTDTATIVLSGEATRVLFPQHDKSNPPPTGSPHVAPRARLKDILLGVLLGAGMILLLVACWFGHRAHKRKRKRKARGMVASRGGEDSGGIREAAAPEMQTTGIVVTMPSMNGTRPPDGISTVGPLPTLPPPFPTRLENVALPSLPRENVQVNVHVSDPPIIINPFSDPTYNSSSGIEDYVVSNGVPLGREPENPFLHPDDRQLDMLGRPRPNSAGDFPPEYTTVDGNPIDASGQRVREERFPFGDEALSLRTESETGSMRHDSTRESIPEYMVDDPNGVADGFRARLPVLFSAILPLRLPSRPPLLRQTLSWMSSSPPPPPPPVETSPRDQAISTNSSDTGSSLSQAVVRVLNDTRRPSAIAFAEPDDPRRPSIQSRRDAPNGTSNVGSGPSSPDLASDGRSIRKRSLSSPPPPPTFIKRVGFDTFSNKDATDFALTLKSKHKDYKFGRSSRTFLCGIDQNDYSTVALEWLLEELVDDNDEIVCLRVIEKDSKITAVDSSTQERLYRLEAEKLLQTIINKNEDDKALSIVLEFCVGKVHDTFQRMQYQAYLDQVTPHVLYRWIGTACLLFVFFARILYAQGWYIVAYTLGIYLLNLFLAFLTPKFDPSLEQEEMEEGGPSALPTKADEEFRPFIRRLPEFKFWHSATRAVAIGFFCAWFEIFNIPGNDTSLLFWPVLVMYWIILFVLTMRRQIQHMIKYRYIPFSFGKQRYNRS</sequence>
<dbReference type="EMBL" id="JAQGDS010000015">
    <property type="protein sequence ID" value="KAJ6256115.1"/>
    <property type="molecule type" value="Genomic_DNA"/>
</dbReference>
<dbReference type="Proteomes" id="UP001221413">
    <property type="component" value="Unassembled WGS sequence"/>
</dbReference>
<dbReference type="GO" id="GO:0016491">
    <property type="term" value="F:oxidoreductase activity"/>
    <property type="evidence" value="ECO:0007669"/>
    <property type="project" value="InterPro"/>
</dbReference>
<feature type="region of interest" description="Disordered" evidence="6">
    <location>
        <begin position="988"/>
        <end position="1022"/>
    </location>
</feature>
<feature type="domain" description="Fatty acid hydroxylase" evidence="8">
    <location>
        <begin position="186"/>
        <end position="301"/>
    </location>
</feature>
<evidence type="ECO:0000256" key="7">
    <source>
        <dbReference type="SAM" id="Phobius"/>
    </source>
</evidence>
<accession>A0AAD6IPQ0</accession>
<organism evidence="9 10">
    <name type="scientific">Drechslerella dactyloides</name>
    <name type="common">Nematode-trapping fungus</name>
    <name type="synonym">Arthrobotrys dactyloides</name>
    <dbReference type="NCBI Taxonomy" id="74499"/>
    <lineage>
        <taxon>Eukaryota</taxon>
        <taxon>Fungi</taxon>
        <taxon>Dikarya</taxon>
        <taxon>Ascomycota</taxon>
        <taxon>Pezizomycotina</taxon>
        <taxon>Orbiliomycetes</taxon>
        <taxon>Orbiliales</taxon>
        <taxon>Orbiliaceae</taxon>
        <taxon>Drechslerella</taxon>
    </lineage>
</organism>